<gene>
    <name evidence="2" type="ORF">BaRGS_00010352</name>
</gene>
<keyword evidence="3" id="KW-1185">Reference proteome</keyword>
<proteinExistence type="predicted"/>
<evidence type="ECO:0000259" key="1">
    <source>
        <dbReference type="Pfam" id="PF13649"/>
    </source>
</evidence>
<feature type="domain" description="Methyltransferase" evidence="1">
    <location>
        <begin position="82"/>
        <end position="152"/>
    </location>
</feature>
<dbReference type="AlphaFoldDB" id="A0ABD0LG76"/>
<dbReference type="InterPro" id="IPR041698">
    <property type="entry name" value="Methyltransf_25"/>
</dbReference>
<organism evidence="2 3">
    <name type="scientific">Batillaria attramentaria</name>
    <dbReference type="NCBI Taxonomy" id="370345"/>
    <lineage>
        <taxon>Eukaryota</taxon>
        <taxon>Metazoa</taxon>
        <taxon>Spiralia</taxon>
        <taxon>Lophotrochozoa</taxon>
        <taxon>Mollusca</taxon>
        <taxon>Gastropoda</taxon>
        <taxon>Caenogastropoda</taxon>
        <taxon>Sorbeoconcha</taxon>
        <taxon>Cerithioidea</taxon>
        <taxon>Batillariidae</taxon>
        <taxon>Batillaria</taxon>
    </lineage>
</organism>
<dbReference type="Pfam" id="PF13649">
    <property type="entry name" value="Methyltransf_25"/>
    <property type="match status" value="1"/>
</dbReference>
<name>A0ABD0LG76_9CAEN</name>
<dbReference type="Gene3D" id="3.40.50.150">
    <property type="entry name" value="Vaccinia Virus protein VP39"/>
    <property type="match status" value="1"/>
</dbReference>
<reference evidence="2 3" key="1">
    <citation type="journal article" date="2023" name="Sci. Data">
        <title>Genome assembly of the Korean intertidal mud-creeper Batillaria attramentaria.</title>
        <authorList>
            <person name="Patra A.K."/>
            <person name="Ho P.T."/>
            <person name="Jun S."/>
            <person name="Lee S.J."/>
            <person name="Kim Y."/>
            <person name="Won Y.J."/>
        </authorList>
    </citation>
    <scope>NUCLEOTIDE SEQUENCE [LARGE SCALE GENOMIC DNA]</scope>
    <source>
        <strain evidence="2">Wonlab-2016</strain>
    </source>
</reference>
<dbReference type="InterPro" id="IPR029063">
    <property type="entry name" value="SAM-dependent_MTases_sf"/>
</dbReference>
<accession>A0ABD0LG76</accession>
<dbReference type="SUPFAM" id="SSF53335">
    <property type="entry name" value="S-adenosyl-L-methionine-dependent methyltransferases"/>
    <property type="match status" value="1"/>
</dbReference>
<evidence type="ECO:0000313" key="3">
    <source>
        <dbReference type="Proteomes" id="UP001519460"/>
    </source>
</evidence>
<dbReference type="EMBL" id="JACVVK020000051">
    <property type="protein sequence ID" value="KAK7498398.1"/>
    <property type="molecule type" value="Genomic_DNA"/>
</dbReference>
<dbReference type="Proteomes" id="UP001519460">
    <property type="component" value="Unassembled WGS sequence"/>
</dbReference>
<evidence type="ECO:0000313" key="2">
    <source>
        <dbReference type="EMBL" id="KAK7498398.1"/>
    </source>
</evidence>
<dbReference type="CDD" id="cd02440">
    <property type="entry name" value="AdoMet_MTases"/>
    <property type="match status" value="1"/>
</dbReference>
<protein>
    <recommendedName>
        <fullName evidence="1">Methyltransferase domain-containing protein</fullName>
    </recommendedName>
</protein>
<sequence length="213" mass="23958">MAEEKALKFTEENAGEDGEAYAANFSAHRPGISPAEATAVYDNWAKMGLYEQDLCPERYTGPAIAANAVGNFFQQDRDKVLILDTASGTGFVGEELKKLGFERLHALDPSQEMLKIARQKNIYQKDYCCYLDNNRLPIDDDVYDCAVISGGMGGLVCIVMREEYLQHVAEYRDRLEALMKEMEVAGTWKLHSRTIVPKYSFDNNGVVFMFVVN</sequence>
<comment type="caution">
    <text evidence="2">The sequence shown here is derived from an EMBL/GenBank/DDBJ whole genome shotgun (WGS) entry which is preliminary data.</text>
</comment>